<evidence type="ECO:0000256" key="2">
    <source>
        <dbReference type="ARBA" id="ARBA00036080"/>
    </source>
</evidence>
<evidence type="ECO:0000259" key="7">
    <source>
        <dbReference type="Pfam" id="PF02350"/>
    </source>
</evidence>
<proteinExistence type="inferred from homology"/>
<dbReference type="InterPro" id="IPR003331">
    <property type="entry name" value="UDP_GlcNAc_Epimerase_2_dom"/>
</dbReference>
<dbReference type="AlphaFoldDB" id="A0A318SHU6"/>
<sequence>MKILSIFGTRPEAIKMCPLVAALAQAPGMRSVVCTTGQHRSMLEQVMDTFGVHSDHPLDVMQPGQSLNAMMARLLMALDPILESVRPDRVLVHGDTTTALAGALVAFQRRVPIGHVEAGLRTGDLAAPFPEEMNRRVVDSMSDLMFAPTEGASLHLLAEGLTGRIVVTGNTVIDALQHAARRIDGDAALRAELDRPFGFLHPARRLVLVTGHRRENFGEGFARICEALDTLSARREDIDIVYPVHLNPQVDGPVREALGRSPRIHLIAPQSYLPFVRLMQRAHLVLTDSGGVQEEAPALGKPVLVMRDVTERPEAVAAGTAHLVGTHPGRIVAAVDALLDDPALHHGFSRVRNPYGDGRACVRIVAALQGRPVEPFPPPSGRDAPGPVPASTEAELQCPA</sequence>
<dbReference type="SUPFAM" id="SSF53756">
    <property type="entry name" value="UDP-Glycosyltransferase/glycogen phosphorylase"/>
    <property type="match status" value="1"/>
</dbReference>
<feature type="domain" description="UDP-N-acetylglucosamine 2-epimerase" evidence="7">
    <location>
        <begin position="22"/>
        <end position="368"/>
    </location>
</feature>
<dbReference type="NCBIfam" id="TIGR00236">
    <property type="entry name" value="wecB"/>
    <property type="match status" value="1"/>
</dbReference>
<protein>
    <recommendedName>
        <fullName evidence="4">UDP-N-acetylglucosamine 2-epimerase (non-hydrolyzing)</fullName>
        <ecNumber evidence="4">5.1.3.14</ecNumber>
    </recommendedName>
</protein>
<organism evidence="8 9">
    <name type="scientific">Xylophilus ampelinus</name>
    <dbReference type="NCBI Taxonomy" id="54067"/>
    <lineage>
        <taxon>Bacteria</taxon>
        <taxon>Pseudomonadati</taxon>
        <taxon>Pseudomonadota</taxon>
        <taxon>Betaproteobacteria</taxon>
        <taxon>Burkholderiales</taxon>
        <taxon>Xylophilus</taxon>
    </lineage>
</organism>
<dbReference type="CDD" id="cd03786">
    <property type="entry name" value="GTB_UDP-GlcNAc_2-Epimerase"/>
    <property type="match status" value="1"/>
</dbReference>
<keyword evidence="9" id="KW-1185">Reference proteome</keyword>
<evidence type="ECO:0000256" key="1">
    <source>
        <dbReference type="ARBA" id="ARBA00023235"/>
    </source>
</evidence>
<dbReference type="InterPro" id="IPR029767">
    <property type="entry name" value="WecB-like"/>
</dbReference>
<dbReference type="Proteomes" id="UP000247540">
    <property type="component" value="Unassembled WGS sequence"/>
</dbReference>
<accession>A0A318SHU6</accession>
<evidence type="ECO:0000313" key="8">
    <source>
        <dbReference type="EMBL" id="PYE77957.1"/>
    </source>
</evidence>
<gene>
    <name evidence="8" type="ORF">DFQ15_111102</name>
</gene>
<evidence type="ECO:0000256" key="5">
    <source>
        <dbReference type="RuleBase" id="RU003513"/>
    </source>
</evidence>
<reference evidence="8 9" key="1">
    <citation type="submission" date="2018-06" db="EMBL/GenBank/DDBJ databases">
        <title>Genomic Encyclopedia of Type Strains, Phase III (KMG-III): the genomes of soil and plant-associated and newly described type strains.</title>
        <authorList>
            <person name="Whitman W."/>
        </authorList>
    </citation>
    <scope>NUCLEOTIDE SEQUENCE [LARGE SCALE GENOMIC DNA]</scope>
    <source>
        <strain evidence="8 9">CECT 7646</strain>
    </source>
</reference>
<comment type="caution">
    <text evidence="8">The sequence shown here is derived from an EMBL/GenBank/DDBJ whole genome shotgun (WGS) entry which is preliminary data.</text>
</comment>
<feature type="region of interest" description="Disordered" evidence="6">
    <location>
        <begin position="372"/>
        <end position="400"/>
    </location>
</feature>
<dbReference type="Pfam" id="PF02350">
    <property type="entry name" value="Epimerase_2"/>
    <property type="match status" value="1"/>
</dbReference>
<comment type="catalytic activity">
    <reaction evidence="2">
        <text>UDP-N-acetyl-alpha-D-glucosamine = UDP-N-acetyl-alpha-D-mannosamine</text>
        <dbReference type="Rhea" id="RHEA:17213"/>
        <dbReference type="ChEBI" id="CHEBI:57705"/>
        <dbReference type="ChEBI" id="CHEBI:68623"/>
        <dbReference type="EC" id="5.1.3.14"/>
    </reaction>
</comment>
<dbReference type="PANTHER" id="PTHR43174">
    <property type="entry name" value="UDP-N-ACETYLGLUCOSAMINE 2-EPIMERASE"/>
    <property type="match status" value="1"/>
</dbReference>
<dbReference type="EC" id="5.1.3.14" evidence="4"/>
<dbReference type="EMBL" id="QJTC01000011">
    <property type="protein sequence ID" value="PYE77957.1"/>
    <property type="molecule type" value="Genomic_DNA"/>
</dbReference>
<comment type="similarity">
    <text evidence="3 5">Belongs to the UDP-N-acetylglucosamine 2-epimerase family.</text>
</comment>
<dbReference type="OrthoDB" id="9803238at2"/>
<evidence type="ECO:0000313" key="9">
    <source>
        <dbReference type="Proteomes" id="UP000247540"/>
    </source>
</evidence>
<dbReference type="RefSeq" id="WP_110465677.1">
    <property type="nucleotide sequence ID" value="NZ_JAMOFZ010000011.1"/>
</dbReference>
<dbReference type="GO" id="GO:0008761">
    <property type="term" value="F:UDP-N-acetylglucosamine 2-epimerase activity"/>
    <property type="evidence" value="ECO:0007669"/>
    <property type="project" value="UniProtKB-EC"/>
</dbReference>
<name>A0A318SHU6_9BURK</name>
<dbReference type="PANTHER" id="PTHR43174:SF2">
    <property type="entry name" value="UDP-N-ACETYLGLUCOSAMINE 2-EPIMERASE"/>
    <property type="match status" value="1"/>
</dbReference>
<evidence type="ECO:0000256" key="3">
    <source>
        <dbReference type="ARBA" id="ARBA00038209"/>
    </source>
</evidence>
<evidence type="ECO:0000256" key="6">
    <source>
        <dbReference type="SAM" id="MobiDB-lite"/>
    </source>
</evidence>
<evidence type="ECO:0000256" key="4">
    <source>
        <dbReference type="ARBA" id="ARBA00038858"/>
    </source>
</evidence>
<keyword evidence="1 5" id="KW-0413">Isomerase</keyword>
<dbReference type="Gene3D" id="3.40.50.2000">
    <property type="entry name" value="Glycogen Phosphorylase B"/>
    <property type="match status" value="2"/>
</dbReference>